<dbReference type="Gene3D" id="3.80.10.10">
    <property type="entry name" value="Ribonuclease Inhibitor"/>
    <property type="match status" value="2"/>
</dbReference>
<dbReference type="GO" id="GO:0016020">
    <property type="term" value="C:membrane"/>
    <property type="evidence" value="ECO:0007669"/>
    <property type="project" value="UniProtKB-SubCell"/>
</dbReference>
<proteinExistence type="predicted"/>
<keyword evidence="6" id="KW-1133">Transmembrane helix</keyword>
<evidence type="ECO:0000256" key="2">
    <source>
        <dbReference type="ARBA" id="ARBA00022614"/>
    </source>
</evidence>
<evidence type="ECO:0000256" key="6">
    <source>
        <dbReference type="ARBA" id="ARBA00022989"/>
    </source>
</evidence>
<evidence type="ECO:0000256" key="8">
    <source>
        <dbReference type="ARBA" id="ARBA00023180"/>
    </source>
</evidence>
<dbReference type="Pfam" id="PF00560">
    <property type="entry name" value="LRR_1"/>
    <property type="match status" value="2"/>
</dbReference>
<evidence type="ECO:0000256" key="7">
    <source>
        <dbReference type="ARBA" id="ARBA00023136"/>
    </source>
</evidence>
<protein>
    <recommendedName>
        <fullName evidence="9">Leucine-rich repeat-containing N-terminal plant-type domain-containing protein</fullName>
    </recommendedName>
</protein>
<dbReference type="InterPro" id="IPR013210">
    <property type="entry name" value="LRR_N_plant-typ"/>
</dbReference>
<comment type="caution">
    <text evidence="10">The sequence shown here is derived from an EMBL/GenBank/DDBJ whole genome shotgun (WGS) entry which is preliminary data.</text>
</comment>
<keyword evidence="4" id="KW-0732">Signal</keyword>
<keyword evidence="3" id="KW-0812">Transmembrane</keyword>
<dbReference type="PANTHER" id="PTHR48061:SF10">
    <property type="entry name" value="LEUCINE-RICH REPEAT-CONTAINING N-TERMINAL PLANT-TYPE DOMAIN-CONTAINING PROTEIN"/>
    <property type="match status" value="1"/>
</dbReference>
<dbReference type="EMBL" id="MLFT02000008">
    <property type="protein sequence ID" value="PHT40228.1"/>
    <property type="molecule type" value="Genomic_DNA"/>
</dbReference>
<dbReference type="PRINTS" id="PR00019">
    <property type="entry name" value="LEURICHRPT"/>
</dbReference>
<dbReference type="AlphaFoldDB" id="A0A2G2W4T1"/>
<comment type="subcellular location">
    <subcellularLocation>
        <location evidence="1">Membrane</location>
        <topology evidence="1">Single-pass type I membrane protein</topology>
    </subcellularLocation>
</comment>
<keyword evidence="5" id="KW-0677">Repeat</keyword>
<sequence>MLLITYFVPPNPRTLPWNKSTDCCSWNGVYCDEMTGQVIQLDLHCSGLQGKFHSNSSLFQLSSLKRLDLSGNDFSGSLISPKFGEFSCLTHLDLSDSGLTGLIPAEISHLLKLQVLSISTVDPYGLRLGPYNFELLLNNVTVLRYLDLYSVNISSTIPLNFSSYLSTLQLSGAQLHGVLPERVFHLSNLEYLELSSNSIQCKWTPKPTITHLVIELLEWDYTFLDILPPITIFVKLEQ</sequence>
<dbReference type="InterPro" id="IPR032675">
    <property type="entry name" value="LRR_dom_sf"/>
</dbReference>
<name>A0A2G2W4T1_CAPBA</name>
<dbReference type="STRING" id="33114.A0A2G2W4T1"/>
<dbReference type="Pfam" id="PF08263">
    <property type="entry name" value="LRRNT_2"/>
    <property type="match status" value="1"/>
</dbReference>
<evidence type="ECO:0000259" key="9">
    <source>
        <dbReference type="Pfam" id="PF08263"/>
    </source>
</evidence>
<dbReference type="InterPro" id="IPR046956">
    <property type="entry name" value="RLP23-like"/>
</dbReference>
<gene>
    <name evidence="10" type="ORF">CQW23_19082</name>
</gene>
<reference evidence="11" key="2">
    <citation type="journal article" date="2017" name="J. Anim. Genet.">
        <title>Multiple reference genome sequences of hot pepper reveal the massive evolution of plant disease resistance genes by retroduplication.</title>
        <authorList>
            <person name="Kim S."/>
            <person name="Park J."/>
            <person name="Yeom S.-I."/>
            <person name="Kim Y.-M."/>
            <person name="Seo E."/>
            <person name="Kim K.-T."/>
            <person name="Kim M.-S."/>
            <person name="Lee J.M."/>
            <person name="Cheong K."/>
            <person name="Shin H.-S."/>
            <person name="Kim S.-B."/>
            <person name="Han K."/>
            <person name="Lee J."/>
            <person name="Park M."/>
            <person name="Lee H.-A."/>
            <person name="Lee H.-Y."/>
            <person name="Lee Y."/>
            <person name="Oh S."/>
            <person name="Lee J.H."/>
            <person name="Choi E."/>
            <person name="Choi E."/>
            <person name="Lee S.E."/>
            <person name="Jeon J."/>
            <person name="Kim H."/>
            <person name="Choi G."/>
            <person name="Song H."/>
            <person name="Lee J."/>
            <person name="Lee S.-C."/>
            <person name="Kwon J.-K."/>
            <person name="Lee H.-Y."/>
            <person name="Koo N."/>
            <person name="Hong Y."/>
            <person name="Kim R.W."/>
            <person name="Kang W.-H."/>
            <person name="Huh J.H."/>
            <person name="Kang B.-C."/>
            <person name="Yang T.-J."/>
            <person name="Lee Y.-H."/>
            <person name="Bennetzen J.L."/>
            <person name="Choi D."/>
        </authorList>
    </citation>
    <scope>NUCLEOTIDE SEQUENCE [LARGE SCALE GENOMIC DNA]</scope>
    <source>
        <strain evidence="11">cv. PBC81</strain>
    </source>
</reference>
<reference evidence="10 11" key="1">
    <citation type="journal article" date="2017" name="Genome Biol.">
        <title>New reference genome sequences of hot pepper reveal the massive evolution of plant disease-resistance genes by retroduplication.</title>
        <authorList>
            <person name="Kim S."/>
            <person name="Park J."/>
            <person name="Yeom S.I."/>
            <person name="Kim Y.M."/>
            <person name="Seo E."/>
            <person name="Kim K.T."/>
            <person name="Kim M.S."/>
            <person name="Lee J.M."/>
            <person name="Cheong K."/>
            <person name="Shin H.S."/>
            <person name="Kim S.B."/>
            <person name="Han K."/>
            <person name="Lee J."/>
            <person name="Park M."/>
            <person name="Lee H.A."/>
            <person name="Lee H.Y."/>
            <person name="Lee Y."/>
            <person name="Oh S."/>
            <person name="Lee J.H."/>
            <person name="Choi E."/>
            <person name="Choi E."/>
            <person name="Lee S.E."/>
            <person name="Jeon J."/>
            <person name="Kim H."/>
            <person name="Choi G."/>
            <person name="Song H."/>
            <person name="Lee J."/>
            <person name="Lee S.C."/>
            <person name="Kwon J.K."/>
            <person name="Lee H.Y."/>
            <person name="Koo N."/>
            <person name="Hong Y."/>
            <person name="Kim R.W."/>
            <person name="Kang W.H."/>
            <person name="Huh J.H."/>
            <person name="Kang B.C."/>
            <person name="Yang T.J."/>
            <person name="Lee Y.H."/>
            <person name="Bennetzen J.L."/>
            <person name="Choi D."/>
        </authorList>
    </citation>
    <scope>NUCLEOTIDE SEQUENCE [LARGE SCALE GENOMIC DNA]</scope>
    <source>
        <strain evidence="11">cv. PBC81</strain>
    </source>
</reference>
<dbReference type="OrthoDB" id="1305316at2759"/>
<evidence type="ECO:0000313" key="10">
    <source>
        <dbReference type="EMBL" id="PHT40228.1"/>
    </source>
</evidence>
<evidence type="ECO:0000256" key="4">
    <source>
        <dbReference type="ARBA" id="ARBA00022729"/>
    </source>
</evidence>
<feature type="domain" description="Leucine-rich repeat-containing N-terminal plant-type" evidence="9">
    <location>
        <begin position="9"/>
        <end position="32"/>
    </location>
</feature>
<dbReference type="PANTHER" id="PTHR48061">
    <property type="entry name" value="LEUCINE-RICH REPEAT RECEPTOR PROTEIN KINASE EMS1-LIKE-RELATED"/>
    <property type="match status" value="1"/>
</dbReference>
<evidence type="ECO:0000313" key="11">
    <source>
        <dbReference type="Proteomes" id="UP000224567"/>
    </source>
</evidence>
<evidence type="ECO:0000256" key="5">
    <source>
        <dbReference type="ARBA" id="ARBA00022737"/>
    </source>
</evidence>
<accession>A0A2G2W4T1</accession>
<keyword evidence="11" id="KW-1185">Reference proteome</keyword>
<keyword evidence="2" id="KW-0433">Leucine-rich repeat</keyword>
<keyword evidence="8" id="KW-0325">Glycoprotein</keyword>
<organism evidence="10 11">
    <name type="scientific">Capsicum baccatum</name>
    <name type="common">Peruvian pepper</name>
    <dbReference type="NCBI Taxonomy" id="33114"/>
    <lineage>
        <taxon>Eukaryota</taxon>
        <taxon>Viridiplantae</taxon>
        <taxon>Streptophyta</taxon>
        <taxon>Embryophyta</taxon>
        <taxon>Tracheophyta</taxon>
        <taxon>Spermatophyta</taxon>
        <taxon>Magnoliopsida</taxon>
        <taxon>eudicotyledons</taxon>
        <taxon>Gunneridae</taxon>
        <taxon>Pentapetalae</taxon>
        <taxon>asterids</taxon>
        <taxon>lamiids</taxon>
        <taxon>Solanales</taxon>
        <taxon>Solanaceae</taxon>
        <taxon>Solanoideae</taxon>
        <taxon>Capsiceae</taxon>
        <taxon>Capsicum</taxon>
    </lineage>
</organism>
<dbReference type="SUPFAM" id="SSF52058">
    <property type="entry name" value="L domain-like"/>
    <property type="match status" value="1"/>
</dbReference>
<evidence type="ECO:0000256" key="3">
    <source>
        <dbReference type="ARBA" id="ARBA00022692"/>
    </source>
</evidence>
<dbReference type="Proteomes" id="UP000224567">
    <property type="component" value="Unassembled WGS sequence"/>
</dbReference>
<dbReference type="InterPro" id="IPR001611">
    <property type="entry name" value="Leu-rich_rpt"/>
</dbReference>
<evidence type="ECO:0000256" key="1">
    <source>
        <dbReference type="ARBA" id="ARBA00004479"/>
    </source>
</evidence>
<keyword evidence="7" id="KW-0472">Membrane</keyword>
<dbReference type="GO" id="GO:0050832">
    <property type="term" value="P:defense response to fungus"/>
    <property type="evidence" value="ECO:0007669"/>
    <property type="project" value="UniProtKB-ARBA"/>
</dbReference>